<dbReference type="AlphaFoldDB" id="A0A1I7U1B5"/>
<keyword evidence="2" id="KW-1185">Reference proteome</keyword>
<evidence type="ECO:0000313" key="3">
    <source>
        <dbReference type="WBParaSite" id="Csp11.Scaffold629.g13857.t1"/>
    </source>
</evidence>
<evidence type="ECO:0000313" key="2">
    <source>
        <dbReference type="Proteomes" id="UP000095282"/>
    </source>
</evidence>
<evidence type="ECO:0000259" key="1">
    <source>
        <dbReference type="Pfam" id="PF07735"/>
    </source>
</evidence>
<protein>
    <submittedName>
        <fullName evidence="3">FBA_2 domain-containing protein</fullName>
    </submittedName>
</protein>
<sequence>MLIDWLNRLKNEIRTVDIQPVTSPLLKVFMDRFKRNVLDLWLRKEELGSDGEVYNRLNFEVKRFFLSDVSLSFNLEFFLYIDPERISAVEIDLSAEDLNLFLRSWQEGKTNRNLNYATLGVCAKRDMKEVLKDCGAELMDPRTTNLKREFFSWNRGGIYIRRNDGCLAVIHNVAYYNPTEDVQPHEEQIRKYLRAREIWNSENSLEKWLEKDFYIYIY</sequence>
<dbReference type="Pfam" id="PF07735">
    <property type="entry name" value="FBA_2"/>
    <property type="match status" value="1"/>
</dbReference>
<reference evidence="3" key="1">
    <citation type="submission" date="2016-11" db="UniProtKB">
        <authorList>
            <consortium name="WormBaseParasite"/>
        </authorList>
    </citation>
    <scope>IDENTIFICATION</scope>
</reference>
<organism evidence="2 3">
    <name type="scientific">Caenorhabditis tropicalis</name>
    <dbReference type="NCBI Taxonomy" id="1561998"/>
    <lineage>
        <taxon>Eukaryota</taxon>
        <taxon>Metazoa</taxon>
        <taxon>Ecdysozoa</taxon>
        <taxon>Nematoda</taxon>
        <taxon>Chromadorea</taxon>
        <taxon>Rhabditida</taxon>
        <taxon>Rhabditina</taxon>
        <taxon>Rhabditomorpha</taxon>
        <taxon>Rhabditoidea</taxon>
        <taxon>Rhabditidae</taxon>
        <taxon>Peloderinae</taxon>
        <taxon>Caenorhabditis</taxon>
    </lineage>
</organism>
<name>A0A1I7U1B5_9PELO</name>
<dbReference type="Proteomes" id="UP000095282">
    <property type="component" value="Unplaced"/>
</dbReference>
<feature type="domain" description="Sdz-33 F-box" evidence="1">
    <location>
        <begin position="63"/>
        <end position="117"/>
    </location>
</feature>
<accession>A0A1I7U1B5</accession>
<proteinExistence type="predicted"/>
<dbReference type="eggNOG" id="ENOG502TKIQ">
    <property type="taxonomic scope" value="Eukaryota"/>
</dbReference>
<dbReference type="WBParaSite" id="Csp11.Scaffold629.g13857.t1">
    <property type="protein sequence ID" value="Csp11.Scaffold629.g13857.t1"/>
    <property type="gene ID" value="Csp11.Scaffold629.g13857"/>
</dbReference>
<dbReference type="InterPro" id="IPR012885">
    <property type="entry name" value="F-box_Sdz-33"/>
</dbReference>